<keyword evidence="1" id="KW-0472">Membrane</keyword>
<keyword evidence="1" id="KW-1133">Transmembrane helix</keyword>
<gene>
    <name evidence="2" type="ORF">BCR44DRAFT_41415</name>
</gene>
<keyword evidence="3" id="KW-1185">Reference proteome</keyword>
<dbReference type="AlphaFoldDB" id="A0A1Y2HS81"/>
<evidence type="ECO:0000313" key="3">
    <source>
        <dbReference type="Proteomes" id="UP000193411"/>
    </source>
</evidence>
<name>A0A1Y2HS81_9FUNG</name>
<accession>A0A1Y2HS81</accession>
<reference evidence="2 3" key="1">
    <citation type="submission" date="2016-07" db="EMBL/GenBank/DDBJ databases">
        <title>Pervasive Adenine N6-methylation of Active Genes in Fungi.</title>
        <authorList>
            <consortium name="DOE Joint Genome Institute"/>
            <person name="Mondo S.J."/>
            <person name="Dannebaum R.O."/>
            <person name="Kuo R.C."/>
            <person name="Labutti K."/>
            <person name="Haridas S."/>
            <person name="Kuo A."/>
            <person name="Salamov A."/>
            <person name="Ahrendt S.R."/>
            <person name="Lipzen A."/>
            <person name="Sullivan W."/>
            <person name="Andreopoulos W.B."/>
            <person name="Clum A."/>
            <person name="Lindquist E."/>
            <person name="Daum C."/>
            <person name="Ramamoorthy G.K."/>
            <person name="Gryganskyi A."/>
            <person name="Culley D."/>
            <person name="Magnuson J.K."/>
            <person name="James T.Y."/>
            <person name="O'Malley M.A."/>
            <person name="Stajich J.E."/>
            <person name="Spatafora J.W."/>
            <person name="Visel A."/>
            <person name="Grigoriev I.V."/>
        </authorList>
    </citation>
    <scope>NUCLEOTIDE SEQUENCE [LARGE SCALE GENOMIC DNA]</scope>
    <source>
        <strain evidence="2 3">PL171</strain>
    </source>
</reference>
<evidence type="ECO:0000313" key="2">
    <source>
        <dbReference type="EMBL" id="ORZ37448.1"/>
    </source>
</evidence>
<comment type="caution">
    <text evidence="2">The sequence shown here is derived from an EMBL/GenBank/DDBJ whole genome shotgun (WGS) entry which is preliminary data.</text>
</comment>
<dbReference type="Proteomes" id="UP000193411">
    <property type="component" value="Unassembled WGS sequence"/>
</dbReference>
<proteinExistence type="predicted"/>
<sequence length="67" mass="7571">MDYLTRCDSGWRRRWRKVGLGCARCGVEGYTKTAFVALDGFRSFYLAFLDAAITSFMCLFNPASGRS</sequence>
<feature type="transmembrane region" description="Helical" evidence="1">
    <location>
        <begin position="44"/>
        <end position="63"/>
    </location>
</feature>
<keyword evidence="1" id="KW-0812">Transmembrane</keyword>
<organism evidence="2 3">
    <name type="scientific">Catenaria anguillulae PL171</name>
    <dbReference type="NCBI Taxonomy" id="765915"/>
    <lineage>
        <taxon>Eukaryota</taxon>
        <taxon>Fungi</taxon>
        <taxon>Fungi incertae sedis</taxon>
        <taxon>Blastocladiomycota</taxon>
        <taxon>Blastocladiomycetes</taxon>
        <taxon>Blastocladiales</taxon>
        <taxon>Catenariaceae</taxon>
        <taxon>Catenaria</taxon>
    </lineage>
</organism>
<protein>
    <submittedName>
        <fullName evidence="2">Uncharacterized protein</fullName>
    </submittedName>
</protein>
<evidence type="ECO:0000256" key="1">
    <source>
        <dbReference type="SAM" id="Phobius"/>
    </source>
</evidence>
<dbReference type="EMBL" id="MCFL01000012">
    <property type="protein sequence ID" value="ORZ37448.1"/>
    <property type="molecule type" value="Genomic_DNA"/>
</dbReference>